<keyword evidence="2" id="KW-1185">Reference proteome</keyword>
<dbReference type="EMBL" id="ANIZ01000791">
    <property type="protein sequence ID" value="ETI52494.1"/>
    <property type="molecule type" value="Genomic_DNA"/>
</dbReference>
<accession>V9FM19</accession>
<organism evidence="1 2">
    <name type="scientific">Phytophthora nicotianae P1569</name>
    <dbReference type="NCBI Taxonomy" id="1317065"/>
    <lineage>
        <taxon>Eukaryota</taxon>
        <taxon>Sar</taxon>
        <taxon>Stramenopiles</taxon>
        <taxon>Oomycota</taxon>
        <taxon>Peronosporomycetes</taxon>
        <taxon>Peronosporales</taxon>
        <taxon>Peronosporaceae</taxon>
        <taxon>Phytophthora</taxon>
    </lineage>
</organism>
<evidence type="ECO:0000313" key="1">
    <source>
        <dbReference type="EMBL" id="ETI52494.1"/>
    </source>
</evidence>
<sequence>MTRTPFSSLALPPDLKMATVMVPLNSIATRVTRYRNFWTKMVYPKED</sequence>
<comment type="caution">
    <text evidence="1">The sequence shown here is derived from an EMBL/GenBank/DDBJ whole genome shotgun (WGS) entry which is preliminary data.</text>
</comment>
<name>V9FM19_PHYNI</name>
<dbReference type="Proteomes" id="UP000018721">
    <property type="component" value="Unassembled WGS sequence"/>
</dbReference>
<protein>
    <submittedName>
        <fullName evidence="1">Uncharacterized protein</fullName>
    </submittedName>
</protein>
<gene>
    <name evidence="1" type="ORF">F443_04370</name>
</gene>
<proteinExistence type="predicted"/>
<dbReference type="HOGENOM" id="CLU_3176634_0_0_1"/>
<evidence type="ECO:0000313" key="2">
    <source>
        <dbReference type="Proteomes" id="UP000018721"/>
    </source>
</evidence>
<reference evidence="1 2" key="1">
    <citation type="submission" date="2013-11" db="EMBL/GenBank/DDBJ databases">
        <title>The Genome Sequence of Phytophthora parasitica P1569.</title>
        <authorList>
            <consortium name="The Broad Institute Genomics Platform"/>
            <person name="Russ C."/>
            <person name="Tyler B."/>
            <person name="Panabieres F."/>
            <person name="Shan W."/>
            <person name="Tripathy S."/>
            <person name="Grunwald N."/>
            <person name="Machado M."/>
            <person name="Johnson C.S."/>
            <person name="Arredondo F."/>
            <person name="Hong C."/>
            <person name="Coffey M."/>
            <person name="Young S.K."/>
            <person name="Zeng Q."/>
            <person name="Gargeya S."/>
            <person name="Fitzgerald M."/>
            <person name="Abouelleil A."/>
            <person name="Alvarado L."/>
            <person name="Chapman S.B."/>
            <person name="Gainer-Dewar J."/>
            <person name="Goldberg J."/>
            <person name="Griggs A."/>
            <person name="Gujja S."/>
            <person name="Hansen M."/>
            <person name="Howarth C."/>
            <person name="Imamovic A."/>
            <person name="Ireland A."/>
            <person name="Larimer J."/>
            <person name="McCowan C."/>
            <person name="Murphy C."/>
            <person name="Pearson M."/>
            <person name="Poon T.W."/>
            <person name="Priest M."/>
            <person name="Roberts A."/>
            <person name="Saif S."/>
            <person name="Shea T."/>
            <person name="Sykes S."/>
            <person name="Wortman J."/>
            <person name="Nusbaum C."/>
            <person name="Birren B."/>
        </authorList>
    </citation>
    <scope>NUCLEOTIDE SEQUENCE [LARGE SCALE GENOMIC DNA]</scope>
    <source>
        <strain evidence="1 2">P1569</strain>
    </source>
</reference>
<dbReference type="AlphaFoldDB" id="V9FM19"/>